<organism evidence="10 11">
    <name type="scientific">Handroanthus impetiginosus</name>
    <dbReference type="NCBI Taxonomy" id="429701"/>
    <lineage>
        <taxon>Eukaryota</taxon>
        <taxon>Viridiplantae</taxon>
        <taxon>Streptophyta</taxon>
        <taxon>Embryophyta</taxon>
        <taxon>Tracheophyta</taxon>
        <taxon>Spermatophyta</taxon>
        <taxon>Magnoliopsida</taxon>
        <taxon>eudicotyledons</taxon>
        <taxon>Gunneridae</taxon>
        <taxon>Pentapetalae</taxon>
        <taxon>asterids</taxon>
        <taxon>lamiids</taxon>
        <taxon>Lamiales</taxon>
        <taxon>Bignoniaceae</taxon>
        <taxon>Crescentiina</taxon>
        <taxon>Tabebuia alliance</taxon>
        <taxon>Handroanthus</taxon>
    </lineage>
</organism>
<comment type="caution">
    <text evidence="10">The sequence shown here is derived from an EMBL/GenBank/DDBJ whole genome shotgun (WGS) entry which is preliminary data.</text>
</comment>
<feature type="region of interest" description="Disordered" evidence="7">
    <location>
        <begin position="32"/>
        <end position="53"/>
    </location>
</feature>
<feature type="transmembrane region" description="Helical" evidence="8">
    <location>
        <begin position="106"/>
        <end position="127"/>
    </location>
</feature>
<evidence type="ECO:0000256" key="6">
    <source>
        <dbReference type="ARBA" id="ARBA00023136"/>
    </source>
</evidence>
<evidence type="ECO:0000256" key="3">
    <source>
        <dbReference type="ARBA" id="ARBA00022737"/>
    </source>
</evidence>
<dbReference type="STRING" id="429701.A0A2G9G5S1"/>
<dbReference type="Proteomes" id="UP000231279">
    <property type="component" value="Unassembled WGS sequence"/>
</dbReference>
<keyword evidence="3" id="KW-0677">Repeat</keyword>
<evidence type="ECO:0000256" key="8">
    <source>
        <dbReference type="SAM" id="Phobius"/>
    </source>
</evidence>
<feature type="transmembrane region" description="Helical" evidence="8">
    <location>
        <begin position="186"/>
        <end position="203"/>
    </location>
</feature>
<feature type="transmembrane region" description="Helical" evidence="8">
    <location>
        <begin position="77"/>
        <end position="97"/>
    </location>
</feature>
<dbReference type="AlphaFoldDB" id="A0A2G9G5S1"/>
<sequence>MVVASLIATMAFQVGVNPPGGVWQDDKVVDSQGNQTISDPKQNQNISDPKQNQNISDPKHLAGLSVMASKDRDGYTGLYIGNTISFIASLSIILLLMSGLPLRQTFLMWLLMITTWISITTIALTYLEALDSLTPPDADVAVYAMSYSVIVWISLMALILTGHMIRLIIKLVKKLRIIIRMRQRRMVAGSAVLGYTVFGLKLFWVCISILLLVFLCGFIVFQCACFVIKGSVLM</sequence>
<dbReference type="EMBL" id="NKXS01006819">
    <property type="protein sequence ID" value="PIN00663.1"/>
    <property type="molecule type" value="Genomic_DNA"/>
</dbReference>
<proteinExistence type="predicted"/>
<keyword evidence="2 8" id="KW-0812">Transmembrane</keyword>
<keyword evidence="5" id="KW-0040">ANK repeat</keyword>
<evidence type="ECO:0000313" key="11">
    <source>
        <dbReference type="Proteomes" id="UP000231279"/>
    </source>
</evidence>
<feature type="domain" description="PGG" evidence="9">
    <location>
        <begin position="57"/>
        <end position="127"/>
    </location>
</feature>
<gene>
    <name evidence="10" type="ORF">CDL12_26840</name>
</gene>
<name>A0A2G9G5S1_9LAMI</name>
<comment type="subcellular location">
    <subcellularLocation>
        <location evidence="1">Membrane</location>
        <topology evidence="1">Multi-pass membrane protein</topology>
    </subcellularLocation>
</comment>
<dbReference type="GO" id="GO:0005886">
    <property type="term" value="C:plasma membrane"/>
    <property type="evidence" value="ECO:0007669"/>
    <property type="project" value="TreeGrafter"/>
</dbReference>
<evidence type="ECO:0000256" key="2">
    <source>
        <dbReference type="ARBA" id="ARBA00022692"/>
    </source>
</evidence>
<feature type="domain" description="PGG" evidence="9">
    <location>
        <begin position="1"/>
        <end position="38"/>
    </location>
</feature>
<feature type="transmembrane region" description="Helical" evidence="8">
    <location>
        <begin position="147"/>
        <end position="165"/>
    </location>
</feature>
<reference evidence="11" key="1">
    <citation type="journal article" date="2018" name="Gigascience">
        <title>Genome assembly of the Pink Ipe (Handroanthus impetiginosus, Bignoniaceae), a highly valued, ecologically keystone Neotropical timber forest tree.</title>
        <authorList>
            <person name="Silva-Junior O.B."/>
            <person name="Grattapaglia D."/>
            <person name="Novaes E."/>
            <person name="Collevatti R.G."/>
        </authorList>
    </citation>
    <scope>NUCLEOTIDE SEQUENCE [LARGE SCALE GENOMIC DNA]</scope>
    <source>
        <strain evidence="11">cv. UFG-1</strain>
    </source>
</reference>
<dbReference type="PANTHER" id="PTHR24186">
    <property type="entry name" value="PROTEIN PHOSPHATASE 1 REGULATORY SUBUNIT"/>
    <property type="match status" value="1"/>
</dbReference>
<evidence type="ECO:0000259" key="9">
    <source>
        <dbReference type="Pfam" id="PF13962"/>
    </source>
</evidence>
<evidence type="ECO:0000256" key="4">
    <source>
        <dbReference type="ARBA" id="ARBA00022989"/>
    </source>
</evidence>
<accession>A0A2G9G5S1</accession>
<evidence type="ECO:0000256" key="1">
    <source>
        <dbReference type="ARBA" id="ARBA00004141"/>
    </source>
</evidence>
<evidence type="ECO:0000313" key="10">
    <source>
        <dbReference type="EMBL" id="PIN00663.1"/>
    </source>
</evidence>
<dbReference type="PANTHER" id="PTHR24186:SF37">
    <property type="entry name" value="PGG DOMAIN-CONTAINING PROTEIN"/>
    <property type="match status" value="1"/>
</dbReference>
<protein>
    <recommendedName>
        <fullName evidence="9">PGG domain-containing protein</fullName>
    </recommendedName>
</protein>
<keyword evidence="6 8" id="KW-0472">Membrane</keyword>
<keyword evidence="4 8" id="KW-1133">Transmembrane helix</keyword>
<evidence type="ECO:0000256" key="5">
    <source>
        <dbReference type="ARBA" id="ARBA00023043"/>
    </source>
</evidence>
<dbReference type="OrthoDB" id="902644at2759"/>
<keyword evidence="11" id="KW-1185">Reference proteome</keyword>
<dbReference type="InterPro" id="IPR026961">
    <property type="entry name" value="PGG_dom"/>
</dbReference>
<dbReference type="Pfam" id="PF13962">
    <property type="entry name" value="PGG"/>
    <property type="match status" value="2"/>
</dbReference>
<evidence type="ECO:0000256" key="7">
    <source>
        <dbReference type="SAM" id="MobiDB-lite"/>
    </source>
</evidence>
<feature type="transmembrane region" description="Helical" evidence="8">
    <location>
        <begin position="209"/>
        <end position="228"/>
    </location>
</feature>